<proteinExistence type="predicted"/>
<dbReference type="RefSeq" id="WP_190999210.1">
    <property type="nucleotide sequence ID" value="NZ_JACXSI010000041.1"/>
</dbReference>
<dbReference type="PIRSF" id="PIRSF031804">
    <property type="entry name" value="UCP031804"/>
    <property type="match status" value="1"/>
</dbReference>
<protein>
    <submittedName>
        <fullName evidence="6">DUF1232 domain-containing protein</fullName>
    </submittedName>
</protein>
<evidence type="ECO:0000256" key="3">
    <source>
        <dbReference type="ARBA" id="ARBA00022989"/>
    </source>
</evidence>
<evidence type="ECO:0000313" key="6">
    <source>
        <dbReference type="EMBL" id="MBD3109675.1"/>
    </source>
</evidence>
<evidence type="ECO:0000259" key="5">
    <source>
        <dbReference type="Pfam" id="PF06803"/>
    </source>
</evidence>
<dbReference type="InterPro" id="IPR010652">
    <property type="entry name" value="DUF1232"/>
</dbReference>
<sequence length="135" mass="15046">MNKELDKENLENELEKTKKYYSDDKFWTKLKKLGKKAGVNVVYTVLLLYFTLQKPNIPAKAKATIIGALGYFILPIDLIPDLAAGLGYTDDLGVLGLALLQIAFYIDDEVKAKAKSKLSDWFGEDVDTAEVDGKI</sequence>
<gene>
    <name evidence="6" type="ORF">IEO70_15105</name>
</gene>
<feature type="domain" description="DUF1232" evidence="5">
    <location>
        <begin position="61"/>
        <end position="96"/>
    </location>
</feature>
<accession>A0A927D171</accession>
<keyword evidence="7" id="KW-1185">Reference proteome</keyword>
<keyword evidence="3" id="KW-1133">Transmembrane helix</keyword>
<evidence type="ECO:0000313" key="7">
    <source>
        <dbReference type="Proteomes" id="UP000602076"/>
    </source>
</evidence>
<dbReference type="GO" id="GO:0012505">
    <property type="term" value="C:endomembrane system"/>
    <property type="evidence" value="ECO:0007669"/>
    <property type="project" value="UniProtKB-SubCell"/>
</dbReference>
<dbReference type="InterPro" id="IPR016983">
    <property type="entry name" value="UCP031804"/>
</dbReference>
<reference evidence="6" key="1">
    <citation type="submission" date="2020-09" db="EMBL/GenBank/DDBJ databases">
        <title>Bacillus faecalis sp. nov., a moderately halophilic bacterium isolated from cow faeces.</title>
        <authorList>
            <person name="Jiang L."/>
            <person name="Lee J."/>
        </authorList>
    </citation>
    <scope>NUCLEOTIDE SEQUENCE</scope>
    <source>
        <strain evidence="6">AGMB 02131</strain>
    </source>
</reference>
<comment type="caution">
    <text evidence="6">The sequence shown here is derived from an EMBL/GenBank/DDBJ whole genome shotgun (WGS) entry which is preliminary data.</text>
</comment>
<organism evidence="6 7">
    <name type="scientific">Peribacillus faecalis</name>
    <dbReference type="NCBI Taxonomy" id="2772559"/>
    <lineage>
        <taxon>Bacteria</taxon>
        <taxon>Bacillati</taxon>
        <taxon>Bacillota</taxon>
        <taxon>Bacilli</taxon>
        <taxon>Bacillales</taxon>
        <taxon>Bacillaceae</taxon>
        <taxon>Peribacillus</taxon>
    </lineage>
</organism>
<keyword evidence="2" id="KW-0812">Transmembrane</keyword>
<dbReference type="AlphaFoldDB" id="A0A927D171"/>
<evidence type="ECO:0000256" key="1">
    <source>
        <dbReference type="ARBA" id="ARBA00004127"/>
    </source>
</evidence>
<comment type="subcellular location">
    <subcellularLocation>
        <location evidence="1">Endomembrane system</location>
        <topology evidence="1">Multi-pass membrane protein</topology>
    </subcellularLocation>
</comment>
<dbReference type="Pfam" id="PF06803">
    <property type="entry name" value="DUF1232"/>
    <property type="match status" value="1"/>
</dbReference>
<dbReference type="EMBL" id="JACXSI010000041">
    <property type="protein sequence ID" value="MBD3109675.1"/>
    <property type="molecule type" value="Genomic_DNA"/>
</dbReference>
<evidence type="ECO:0000256" key="2">
    <source>
        <dbReference type="ARBA" id="ARBA00022692"/>
    </source>
</evidence>
<name>A0A927D171_9BACI</name>
<keyword evidence="4" id="KW-0472">Membrane</keyword>
<dbReference type="Proteomes" id="UP000602076">
    <property type="component" value="Unassembled WGS sequence"/>
</dbReference>
<evidence type="ECO:0000256" key="4">
    <source>
        <dbReference type="ARBA" id="ARBA00023136"/>
    </source>
</evidence>